<gene>
    <name evidence="3" type="ORF">C1I63_18340</name>
</gene>
<name>A0A2T4UNV1_9MICO</name>
<dbReference type="PANTHER" id="PTHR43794">
    <property type="entry name" value="AMINOHYDROLASE SSNA-RELATED"/>
    <property type="match status" value="1"/>
</dbReference>
<feature type="domain" description="Amidohydrolase-related" evidence="2">
    <location>
        <begin position="13"/>
        <end position="380"/>
    </location>
</feature>
<reference evidence="3 4" key="1">
    <citation type="submission" date="2018-03" db="EMBL/GenBank/DDBJ databases">
        <title>Bacteriophage NCPPB3778 and a type I-E CRISPR drive the evolution of the US Biological Select Agent, Rathayibacter toxicus.</title>
        <authorList>
            <person name="Davis E.W.II."/>
            <person name="Tabima J.F."/>
            <person name="Weisberg A.J."/>
            <person name="Dantas Lopes L."/>
            <person name="Wiseman M.S."/>
            <person name="Wiseman M.S."/>
            <person name="Pupko T."/>
            <person name="Belcher M.S."/>
            <person name="Sechler A.J."/>
            <person name="Tancos M.A."/>
            <person name="Schroeder B.K."/>
            <person name="Murray T.D."/>
            <person name="Luster D.G."/>
            <person name="Schneider W.L."/>
            <person name="Rogers E."/>
            <person name="Andreote F.D."/>
            <person name="Grunwald N.J."/>
            <person name="Putnam M.L."/>
            <person name="Chang J.H."/>
        </authorList>
    </citation>
    <scope>NUCLEOTIDE SEQUENCE [LARGE SCALE GENOMIC DNA]</scope>
    <source>
        <strain evidence="3 4">DSM 15933</strain>
    </source>
</reference>
<dbReference type="InterPro" id="IPR006680">
    <property type="entry name" value="Amidohydro-rel"/>
</dbReference>
<dbReference type="InterPro" id="IPR011059">
    <property type="entry name" value="Metal-dep_hydrolase_composite"/>
</dbReference>
<proteinExistence type="predicted"/>
<dbReference type="PANTHER" id="PTHR43794:SF11">
    <property type="entry name" value="AMIDOHYDROLASE-RELATED DOMAIN-CONTAINING PROTEIN"/>
    <property type="match status" value="1"/>
</dbReference>
<dbReference type="SUPFAM" id="SSF51338">
    <property type="entry name" value="Composite domain of metallo-dependent hydrolases"/>
    <property type="match status" value="1"/>
</dbReference>
<dbReference type="NCBIfam" id="NF006681">
    <property type="entry name" value="PRK09229.1-2"/>
    <property type="match status" value="1"/>
</dbReference>
<dbReference type="AlphaFoldDB" id="A0A2T4UNV1"/>
<accession>A0A2T4UNV1</accession>
<dbReference type="Gene3D" id="2.30.40.10">
    <property type="entry name" value="Urease, subunit C, domain 1"/>
    <property type="match status" value="1"/>
</dbReference>
<dbReference type="InterPro" id="IPR050287">
    <property type="entry name" value="MTA/SAH_deaminase"/>
</dbReference>
<keyword evidence="4" id="KW-1185">Reference proteome</keyword>
<comment type="caution">
    <text evidence="3">The sequence shown here is derived from an EMBL/GenBank/DDBJ whole genome shotgun (WGS) entry which is preliminary data.</text>
</comment>
<dbReference type="EMBL" id="PZPL01000002">
    <property type="protein sequence ID" value="PTL71202.1"/>
    <property type="molecule type" value="Genomic_DNA"/>
</dbReference>
<sequence>MIPDKVGHRLGTVGPGFANAHSHLFHRALRGRTHAEGGDFWRWREEMCAVAGTLDPRLYRSLARAVFGEMLSAGYTAVGEFHYVHHRPGGAPYREPEHAMERTVADAAQDAGIRLTLLDTLYLGGGLGRGLEPEQLRFGDGSAAAWLDRWHRLRSDLAGHRDVLLGAAIHSVPAVPEREISALVAGLPADVPLHIHLSEQPRENEECLAATGLTPTELLARAGALSRRLSVVHATHLSDSDHDLLGGAGVAVVMCPSTEADLGDGIGPARALAALGASVTIGSDQNAVIDPLLELRGLEAGERLARHRRGVFSPAELWRAGTVDGYRALGWRGGISVGAVCDLVELDEESMRTLRAPAEALPLVATAADIRTTIVGGRLVDTTGTTGLLAAALDALDEARERTDEPKAQISGRPLR</sequence>
<evidence type="ECO:0000256" key="1">
    <source>
        <dbReference type="ARBA" id="ARBA00022801"/>
    </source>
</evidence>
<evidence type="ECO:0000313" key="3">
    <source>
        <dbReference type="EMBL" id="PTL71202.1"/>
    </source>
</evidence>
<dbReference type="RefSeq" id="WP_107576010.1">
    <property type="nucleotide sequence ID" value="NZ_PZPL01000002.1"/>
</dbReference>
<dbReference type="Gene3D" id="3.20.20.140">
    <property type="entry name" value="Metal-dependent hydrolases"/>
    <property type="match status" value="1"/>
</dbReference>
<keyword evidence="1" id="KW-0378">Hydrolase</keyword>
<organism evidence="3 4">
    <name type="scientific">Rathayibacter caricis DSM 15933</name>
    <dbReference type="NCBI Taxonomy" id="1328867"/>
    <lineage>
        <taxon>Bacteria</taxon>
        <taxon>Bacillati</taxon>
        <taxon>Actinomycetota</taxon>
        <taxon>Actinomycetes</taxon>
        <taxon>Micrococcales</taxon>
        <taxon>Microbacteriaceae</taxon>
        <taxon>Rathayibacter</taxon>
    </lineage>
</organism>
<dbReference type="Proteomes" id="UP000241085">
    <property type="component" value="Unassembled WGS sequence"/>
</dbReference>
<evidence type="ECO:0000313" key="4">
    <source>
        <dbReference type="Proteomes" id="UP000241085"/>
    </source>
</evidence>
<dbReference type="Pfam" id="PF01979">
    <property type="entry name" value="Amidohydro_1"/>
    <property type="match status" value="1"/>
</dbReference>
<protein>
    <submittedName>
        <fullName evidence="3">Formimidoylglutamate deiminase</fullName>
    </submittedName>
</protein>
<dbReference type="InterPro" id="IPR032466">
    <property type="entry name" value="Metal_Hydrolase"/>
</dbReference>
<dbReference type="GO" id="GO:0016810">
    <property type="term" value="F:hydrolase activity, acting on carbon-nitrogen (but not peptide) bonds"/>
    <property type="evidence" value="ECO:0007669"/>
    <property type="project" value="InterPro"/>
</dbReference>
<evidence type="ECO:0000259" key="2">
    <source>
        <dbReference type="Pfam" id="PF01979"/>
    </source>
</evidence>
<dbReference type="SUPFAM" id="SSF51556">
    <property type="entry name" value="Metallo-dependent hydrolases"/>
    <property type="match status" value="1"/>
</dbReference>